<sequence>MEGEIIYPNYSLDKEISNFIKVWISVTISLLYCKFTSKIVPKGLLRFLTFVPIICLFLYLPLNLHSMHLGGMSCFFVAWLSNFKILLLAFDKGPLSDPTLSLPQFLAIGCFPIKKTEPKTPPPESKTKQNPSPQITKKLAHKSVWNYALKGLLMAAFVQIYDYSERIHPKVMLVIYCFHIYFMLELMLAAVAALARATLGLELEPQFNNPFLSTSLQDFWGKRWNLMVSHTLRPTVYDPTLSVSTRIVGRKWAPLPAVFATFVVSALMHELIFYYLGRKRPTWEITWFFVLHGVCLVVEIVMKKVLKGRWQLPPVISTPLTVVIVMGTGFWLFFPQFLRFKADARAFEEYAILGAFVKDVVGGAVKSRHFNGTAV</sequence>
<keyword evidence="12" id="KW-1185">Reference proteome</keyword>
<protein>
    <recommendedName>
        <fullName evidence="10">Wax synthase domain-containing protein</fullName>
    </recommendedName>
</protein>
<reference evidence="11 12" key="1">
    <citation type="submission" date="2020-08" db="EMBL/GenBank/DDBJ databases">
        <title>Plant Genome Project.</title>
        <authorList>
            <person name="Zhang R.-G."/>
        </authorList>
    </citation>
    <scope>NUCLEOTIDE SEQUENCE [LARGE SCALE GENOMIC DNA]</scope>
    <source>
        <strain evidence="11">WSP0</strain>
        <tissue evidence="11">Leaf</tissue>
    </source>
</reference>
<keyword evidence="5 9" id="KW-1133">Transmembrane helix</keyword>
<organism evidence="11 12">
    <name type="scientific">Rhododendron griersonianum</name>
    <dbReference type="NCBI Taxonomy" id="479676"/>
    <lineage>
        <taxon>Eukaryota</taxon>
        <taxon>Viridiplantae</taxon>
        <taxon>Streptophyta</taxon>
        <taxon>Embryophyta</taxon>
        <taxon>Tracheophyta</taxon>
        <taxon>Spermatophyta</taxon>
        <taxon>Magnoliopsida</taxon>
        <taxon>eudicotyledons</taxon>
        <taxon>Gunneridae</taxon>
        <taxon>Pentapetalae</taxon>
        <taxon>asterids</taxon>
        <taxon>Ericales</taxon>
        <taxon>Ericaceae</taxon>
        <taxon>Ericoideae</taxon>
        <taxon>Rhodoreae</taxon>
        <taxon>Rhododendron</taxon>
    </lineage>
</organism>
<evidence type="ECO:0000256" key="9">
    <source>
        <dbReference type="SAM" id="Phobius"/>
    </source>
</evidence>
<gene>
    <name evidence="11" type="ORF">RHGRI_037134</name>
</gene>
<evidence type="ECO:0000256" key="8">
    <source>
        <dbReference type="ARBA" id="ARBA00023315"/>
    </source>
</evidence>
<dbReference type="InterPro" id="IPR044851">
    <property type="entry name" value="Wax_synthase"/>
</dbReference>
<evidence type="ECO:0000256" key="1">
    <source>
        <dbReference type="ARBA" id="ARBA00004141"/>
    </source>
</evidence>
<dbReference type="PIRSF" id="PIRSF037006">
    <property type="entry name" value="Wax_synthase"/>
    <property type="match status" value="1"/>
</dbReference>
<evidence type="ECO:0000256" key="2">
    <source>
        <dbReference type="ARBA" id="ARBA00007282"/>
    </source>
</evidence>
<dbReference type="GO" id="GO:0008374">
    <property type="term" value="F:O-acyltransferase activity"/>
    <property type="evidence" value="ECO:0007669"/>
    <property type="project" value="InterPro"/>
</dbReference>
<evidence type="ECO:0000256" key="5">
    <source>
        <dbReference type="ARBA" id="ARBA00022989"/>
    </source>
</evidence>
<feature type="transmembrane region" description="Helical" evidence="9">
    <location>
        <begin position="314"/>
        <end position="334"/>
    </location>
</feature>
<proteinExistence type="inferred from homology"/>
<feature type="domain" description="Wax synthase" evidence="10">
    <location>
        <begin position="204"/>
        <end position="290"/>
    </location>
</feature>
<keyword evidence="4 9" id="KW-0812">Transmembrane</keyword>
<dbReference type="Proteomes" id="UP000823749">
    <property type="component" value="Chromosome 13"/>
</dbReference>
<accession>A0AAV6HUM5</accession>
<dbReference type="PANTHER" id="PTHR31595:SF77">
    <property type="entry name" value="ACYL-COA--STEROL O-ACYLTRANSFERASE 1-LIKE"/>
    <property type="match status" value="1"/>
</dbReference>
<feature type="transmembrane region" description="Helical" evidence="9">
    <location>
        <begin position="173"/>
        <end position="195"/>
    </location>
</feature>
<keyword evidence="8" id="KW-0012">Acyltransferase</keyword>
<evidence type="ECO:0000256" key="3">
    <source>
        <dbReference type="ARBA" id="ARBA00022679"/>
    </source>
</evidence>
<name>A0AAV6HUM5_9ERIC</name>
<evidence type="ECO:0000256" key="6">
    <source>
        <dbReference type="ARBA" id="ARBA00023098"/>
    </source>
</evidence>
<evidence type="ECO:0000313" key="11">
    <source>
        <dbReference type="EMBL" id="KAG5516316.1"/>
    </source>
</evidence>
<dbReference type="AlphaFoldDB" id="A0AAV6HUM5"/>
<dbReference type="GO" id="GO:0016020">
    <property type="term" value="C:membrane"/>
    <property type="evidence" value="ECO:0007669"/>
    <property type="project" value="UniProtKB-SubCell"/>
</dbReference>
<feature type="transmembrane region" description="Helical" evidence="9">
    <location>
        <begin position="255"/>
        <end position="276"/>
    </location>
</feature>
<dbReference type="EMBL" id="JACTNZ010000013">
    <property type="protein sequence ID" value="KAG5516316.1"/>
    <property type="molecule type" value="Genomic_DNA"/>
</dbReference>
<dbReference type="PANTHER" id="PTHR31595">
    <property type="entry name" value="LONG-CHAIN-ALCOHOL O-FATTY-ACYLTRANSFERASE 3-RELATED"/>
    <property type="match status" value="1"/>
</dbReference>
<feature type="transmembrane region" description="Helical" evidence="9">
    <location>
        <begin position="68"/>
        <end position="90"/>
    </location>
</feature>
<keyword evidence="3" id="KW-0808">Transferase</keyword>
<feature type="transmembrane region" description="Helical" evidence="9">
    <location>
        <begin position="282"/>
        <end position="302"/>
    </location>
</feature>
<evidence type="ECO:0000259" key="10">
    <source>
        <dbReference type="Pfam" id="PF13813"/>
    </source>
</evidence>
<comment type="subcellular location">
    <subcellularLocation>
        <location evidence="1">Membrane</location>
        <topology evidence="1">Multi-pass membrane protein</topology>
    </subcellularLocation>
</comment>
<keyword evidence="6" id="KW-0443">Lipid metabolism</keyword>
<evidence type="ECO:0000256" key="4">
    <source>
        <dbReference type="ARBA" id="ARBA00022692"/>
    </source>
</evidence>
<feature type="transmembrane region" description="Helical" evidence="9">
    <location>
        <begin position="44"/>
        <end position="62"/>
    </location>
</feature>
<evidence type="ECO:0000256" key="7">
    <source>
        <dbReference type="ARBA" id="ARBA00023136"/>
    </source>
</evidence>
<dbReference type="Pfam" id="PF13813">
    <property type="entry name" value="MBOAT_2"/>
    <property type="match status" value="1"/>
</dbReference>
<dbReference type="InterPro" id="IPR017088">
    <property type="entry name" value="Wax_synthase_Magnoliopsida"/>
</dbReference>
<evidence type="ECO:0000313" key="12">
    <source>
        <dbReference type="Proteomes" id="UP000823749"/>
    </source>
</evidence>
<dbReference type="GO" id="GO:0006629">
    <property type="term" value="P:lipid metabolic process"/>
    <property type="evidence" value="ECO:0007669"/>
    <property type="project" value="UniProtKB-KW"/>
</dbReference>
<dbReference type="InterPro" id="IPR032805">
    <property type="entry name" value="Wax_synthase_dom"/>
</dbReference>
<comment type="similarity">
    <text evidence="2">Belongs to the wax synthase family.</text>
</comment>
<comment type="caution">
    <text evidence="11">The sequence shown here is derived from an EMBL/GenBank/DDBJ whole genome shotgun (WGS) entry which is preliminary data.</text>
</comment>
<keyword evidence="7 9" id="KW-0472">Membrane</keyword>